<dbReference type="AlphaFoldDB" id="X1URT8"/>
<proteinExistence type="predicted"/>
<accession>X1URT8</accession>
<gene>
    <name evidence="1" type="ORF">S12H4_28426</name>
</gene>
<feature type="non-terminal residue" evidence="1">
    <location>
        <position position="1"/>
    </location>
</feature>
<comment type="caution">
    <text evidence="1">The sequence shown here is derived from an EMBL/GenBank/DDBJ whole genome shotgun (WGS) entry which is preliminary data.</text>
</comment>
<name>X1URT8_9ZZZZ</name>
<reference evidence="1" key="1">
    <citation type="journal article" date="2014" name="Front. Microbiol.">
        <title>High frequency of phylogenetically diverse reductive dehalogenase-homologous genes in deep subseafloor sedimentary metagenomes.</title>
        <authorList>
            <person name="Kawai M."/>
            <person name="Futagami T."/>
            <person name="Toyoda A."/>
            <person name="Takaki Y."/>
            <person name="Nishi S."/>
            <person name="Hori S."/>
            <person name="Arai W."/>
            <person name="Tsubouchi T."/>
            <person name="Morono Y."/>
            <person name="Uchiyama I."/>
            <person name="Ito T."/>
            <person name="Fujiyama A."/>
            <person name="Inagaki F."/>
            <person name="Takami H."/>
        </authorList>
    </citation>
    <scope>NUCLEOTIDE SEQUENCE</scope>
    <source>
        <strain evidence="1">Expedition CK06-06</strain>
    </source>
</reference>
<sequence length="50" mass="5881">GAIAEHPMAVRSVCPWDQEGDYDWRRIKRLKRTNEELLAEVNRYPRLIAG</sequence>
<evidence type="ECO:0000313" key="1">
    <source>
        <dbReference type="EMBL" id="GAJ02596.1"/>
    </source>
</evidence>
<protein>
    <submittedName>
        <fullName evidence="1">Uncharacterized protein</fullName>
    </submittedName>
</protein>
<dbReference type="EMBL" id="BARW01016306">
    <property type="protein sequence ID" value="GAJ02596.1"/>
    <property type="molecule type" value="Genomic_DNA"/>
</dbReference>
<organism evidence="1">
    <name type="scientific">marine sediment metagenome</name>
    <dbReference type="NCBI Taxonomy" id="412755"/>
    <lineage>
        <taxon>unclassified sequences</taxon>
        <taxon>metagenomes</taxon>
        <taxon>ecological metagenomes</taxon>
    </lineage>
</organism>